<reference evidence="1 2" key="1">
    <citation type="submission" date="2019-07" db="EMBL/GenBank/DDBJ databases">
        <title>Genomic Encyclopedia of Archaeal and Bacterial Type Strains, Phase II (KMG-II): from individual species to whole genera.</title>
        <authorList>
            <person name="Goeker M."/>
        </authorList>
    </citation>
    <scope>NUCLEOTIDE SEQUENCE [LARGE SCALE GENOMIC DNA]</scope>
    <source>
        <strain evidence="1 2">ATCC BAA-1139</strain>
    </source>
</reference>
<evidence type="ECO:0000313" key="1">
    <source>
        <dbReference type="EMBL" id="TWJ19140.1"/>
    </source>
</evidence>
<protein>
    <recommendedName>
        <fullName evidence="3">Ribbon-helix-helix CopG family protein</fullName>
    </recommendedName>
</protein>
<dbReference type="EMBL" id="VLLN01000011">
    <property type="protein sequence ID" value="TWJ19140.1"/>
    <property type="molecule type" value="Genomic_DNA"/>
</dbReference>
<keyword evidence="2" id="KW-1185">Reference proteome</keyword>
<dbReference type="RefSeq" id="WP_246125834.1">
    <property type="nucleotide sequence ID" value="NZ_VLLN01000011.1"/>
</dbReference>
<evidence type="ECO:0000313" key="2">
    <source>
        <dbReference type="Proteomes" id="UP000319449"/>
    </source>
</evidence>
<evidence type="ECO:0008006" key="3">
    <source>
        <dbReference type="Google" id="ProtNLM"/>
    </source>
</evidence>
<gene>
    <name evidence="1" type="ORF">JN12_02087</name>
</gene>
<organism evidence="1 2">
    <name type="scientific">Geobacter argillaceus</name>
    <dbReference type="NCBI Taxonomy" id="345631"/>
    <lineage>
        <taxon>Bacteria</taxon>
        <taxon>Pseudomonadati</taxon>
        <taxon>Thermodesulfobacteriota</taxon>
        <taxon>Desulfuromonadia</taxon>
        <taxon>Geobacterales</taxon>
        <taxon>Geobacteraceae</taxon>
        <taxon>Geobacter</taxon>
    </lineage>
</organism>
<name>A0A562VML4_9BACT</name>
<proteinExistence type="predicted"/>
<dbReference type="Proteomes" id="UP000319449">
    <property type="component" value="Unassembled WGS sequence"/>
</dbReference>
<accession>A0A562VML4</accession>
<dbReference type="AlphaFoldDB" id="A0A562VML4"/>
<sequence>MARNKAKKKSYVISMRISDEERQLLEEVMKHQHISRISDLVRQGIELVKKTPSSDLIGIVNSDQVSRISNQFW</sequence>
<comment type="caution">
    <text evidence="1">The sequence shown here is derived from an EMBL/GenBank/DDBJ whole genome shotgun (WGS) entry which is preliminary data.</text>
</comment>